<comment type="caution">
    <text evidence="3">The sequence shown here is derived from an EMBL/GenBank/DDBJ whole genome shotgun (WGS) entry which is preliminary data.</text>
</comment>
<dbReference type="GO" id="GO:0052757">
    <property type="term" value="F:chondroitin hydrolase activity"/>
    <property type="evidence" value="ECO:0007669"/>
    <property type="project" value="TreeGrafter"/>
</dbReference>
<keyword evidence="4" id="KW-1185">Reference proteome</keyword>
<dbReference type="AlphaFoldDB" id="A0A2R6S4R5"/>
<dbReference type="SUPFAM" id="SSF48208">
    <property type="entry name" value="Six-hairpin glycosidases"/>
    <property type="match status" value="1"/>
</dbReference>
<dbReference type="PANTHER" id="PTHR36845">
    <property type="entry name" value="HYDROLASE, PUTATIVE (AFU_ORTHOLOGUE AFUA_7G05090)-RELATED"/>
    <property type="match status" value="1"/>
</dbReference>
<dbReference type="InterPro" id="IPR012341">
    <property type="entry name" value="6hp_glycosidase-like_sf"/>
</dbReference>
<organism evidence="3 4">
    <name type="scientific">Hermanssonia centrifuga</name>
    <dbReference type="NCBI Taxonomy" id="98765"/>
    <lineage>
        <taxon>Eukaryota</taxon>
        <taxon>Fungi</taxon>
        <taxon>Dikarya</taxon>
        <taxon>Basidiomycota</taxon>
        <taxon>Agaricomycotina</taxon>
        <taxon>Agaricomycetes</taxon>
        <taxon>Polyporales</taxon>
        <taxon>Meruliaceae</taxon>
        <taxon>Hermanssonia</taxon>
    </lineage>
</organism>
<evidence type="ECO:0008006" key="5">
    <source>
        <dbReference type="Google" id="ProtNLM"/>
    </source>
</evidence>
<dbReference type="OrthoDB" id="2317065at2759"/>
<keyword evidence="1" id="KW-0378">Hydrolase</keyword>
<dbReference type="GO" id="GO:0000272">
    <property type="term" value="P:polysaccharide catabolic process"/>
    <property type="evidence" value="ECO:0007669"/>
    <property type="project" value="TreeGrafter"/>
</dbReference>
<gene>
    <name evidence="3" type="ORF">PHLCEN_2v948</name>
</gene>
<dbReference type="PANTHER" id="PTHR36845:SF1">
    <property type="entry name" value="HYDROLASE, PUTATIVE (AFU_ORTHOLOGUE AFUA_7G05090)-RELATED"/>
    <property type="match status" value="1"/>
</dbReference>
<proteinExistence type="inferred from homology"/>
<evidence type="ECO:0000256" key="2">
    <source>
        <dbReference type="ARBA" id="ARBA00038358"/>
    </source>
</evidence>
<evidence type="ECO:0000313" key="3">
    <source>
        <dbReference type="EMBL" id="PSS37209.1"/>
    </source>
</evidence>
<reference evidence="3 4" key="1">
    <citation type="submission" date="2018-02" db="EMBL/GenBank/DDBJ databases">
        <title>Genome sequence of the basidiomycete white-rot fungus Phlebia centrifuga.</title>
        <authorList>
            <person name="Granchi Z."/>
            <person name="Peng M."/>
            <person name="de Vries R.P."/>
            <person name="Hilden K."/>
            <person name="Makela M.R."/>
            <person name="Grigoriev I."/>
            <person name="Riley R."/>
        </authorList>
    </citation>
    <scope>NUCLEOTIDE SEQUENCE [LARGE SCALE GENOMIC DNA]</scope>
    <source>
        <strain evidence="3 4">FBCC195</strain>
    </source>
</reference>
<protein>
    <recommendedName>
        <fullName evidence="5">Glucuronyl hydrolase</fullName>
    </recommendedName>
</protein>
<evidence type="ECO:0000313" key="4">
    <source>
        <dbReference type="Proteomes" id="UP000186601"/>
    </source>
</evidence>
<dbReference type="STRING" id="98765.A0A2R6S4R5"/>
<dbReference type="EMBL" id="MLYV02000075">
    <property type="protein sequence ID" value="PSS37209.1"/>
    <property type="molecule type" value="Genomic_DNA"/>
</dbReference>
<dbReference type="InterPro" id="IPR052369">
    <property type="entry name" value="UG_Glycosaminoglycan_Hydrolase"/>
</dbReference>
<accession>A0A2R6S4R5</accession>
<dbReference type="InterPro" id="IPR008928">
    <property type="entry name" value="6-hairpin_glycosidase_sf"/>
</dbReference>
<evidence type="ECO:0000256" key="1">
    <source>
        <dbReference type="ARBA" id="ARBA00022801"/>
    </source>
</evidence>
<dbReference type="Gene3D" id="1.50.10.10">
    <property type="match status" value="1"/>
</dbReference>
<comment type="similarity">
    <text evidence="2">Belongs to the glycosyl hydrolase 88 family.</text>
</comment>
<name>A0A2R6S4R5_9APHY</name>
<sequence length="174" mass="19141">MVNHVRSDGSSFHLVDYNSTTGVVFRQRTSQGYADNSTWSRGQSWGIYGFSNMFKHTQNITYLETARKMATYFINTIPDDGIVPWDFNAPLDPPRPADSSAAMIAANGLILLSQGELSLQPANTSGSDYYINTAIEIIANMTALAWRPEWQSLLANGTVNNPQLNNLTGIVYGA</sequence>
<dbReference type="Proteomes" id="UP000186601">
    <property type="component" value="Unassembled WGS sequence"/>
</dbReference>